<dbReference type="GO" id="GO:0010043">
    <property type="term" value="P:response to zinc ion"/>
    <property type="evidence" value="ECO:0007669"/>
    <property type="project" value="TreeGrafter"/>
</dbReference>
<dbReference type="NCBIfam" id="NF007090">
    <property type="entry name" value="PRK09544.1"/>
    <property type="match status" value="1"/>
</dbReference>
<keyword evidence="10" id="KW-0472">Membrane</keyword>
<dbReference type="InterPro" id="IPR003439">
    <property type="entry name" value="ABC_transporter-like_ATP-bd"/>
</dbReference>
<keyword evidence="9" id="KW-0406">Ion transport</keyword>
<evidence type="ECO:0000256" key="3">
    <source>
        <dbReference type="ARBA" id="ARBA00022519"/>
    </source>
</evidence>
<dbReference type="Pfam" id="PF00005">
    <property type="entry name" value="ABC_tran"/>
    <property type="match status" value="1"/>
</dbReference>
<evidence type="ECO:0000256" key="1">
    <source>
        <dbReference type="ARBA" id="ARBA00022448"/>
    </source>
</evidence>
<name>A0A418Y009_9GAMM</name>
<evidence type="ECO:0000256" key="7">
    <source>
        <dbReference type="ARBA" id="ARBA00022906"/>
    </source>
</evidence>
<dbReference type="GO" id="GO:0016887">
    <property type="term" value="F:ATP hydrolysis activity"/>
    <property type="evidence" value="ECO:0007669"/>
    <property type="project" value="InterPro"/>
</dbReference>
<keyword evidence="14" id="KW-1185">Reference proteome</keyword>
<dbReference type="FunFam" id="3.40.50.300:FF:000392">
    <property type="entry name" value="Zinc import ATP-binding protein ZnuC"/>
    <property type="match status" value="1"/>
</dbReference>
<protein>
    <submittedName>
        <fullName evidence="13">Zinc ABC transporter ATP-binding protein ZnuC</fullName>
    </submittedName>
</protein>
<evidence type="ECO:0000313" key="14">
    <source>
        <dbReference type="Proteomes" id="UP000283734"/>
    </source>
</evidence>
<gene>
    <name evidence="13" type="primary">znuC</name>
    <name evidence="13" type="ORF">D4A39_09145</name>
</gene>
<dbReference type="PROSITE" id="PS50893">
    <property type="entry name" value="ABC_TRANSPORTER_2"/>
    <property type="match status" value="1"/>
</dbReference>
<dbReference type="OrthoDB" id="9780942at2"/>
<evidence type="ECO:0000256" key="10">
    <source>
        <dbReference type="ARBA" id="ARBA00023136"/>
    </source>
</evidence>
<dbReference type="InterPro" id="IPR003593">
    <property type="entry name" value="AAA+_ATPase"/>
</dbReference>
<dbReference type="InterPro" id="IPR050153">
    <property type="entry name" value="Metal_Ion_Import_ABC"/>
</dbReference>
<keyword evidence="8" id="KW-1278">Translocase</keyword>
<keyword evidence="4" id="KW-0547">Nucleotide-binding</keyword>
<dbReference type="Gene3D" id="3.40.50.300">
    <property type="entry name" value="P-loop containing nucleotide triphosphate hydrolases"/>
    <property type="match status" value="1"/>
</dbReference>
<keyword evidence="5" id="KW-0862">Zinc</keyword>
<dbReference type="SUPFAM" id="SSF52540">
    <property type="entry name" value="P-loop containing nucleoside triphosphate hydrolases"/>
    <property type="match status" value="1"/>
</dbReference>
<dbReference type="RefSeq" id="WP_022986050.1">
    <property type="nucleotide sequence ID" value="NZ_CAXGPP010000001.1"/>
</dbReference>
<dbReference type="InterPro" id="IPR027417">
    <property type="entry name" value="P-loop_NTPase"/>
</dbReference>
<sequence length="258" mass="27806">MSEPLVKVESVSVTLGGTSVLSEVSLDLAPGRITTLIGPNGAGKSTLARLVLGLVTPDQGTVVRRRGLRVGYMPQHLNIDDSLPLTVDRFLWLGASGPTAARRAALERAGVAHLRRRAVQKLSGGEMQRVLLARALLRKPDLLVLDEPAQGVDVAGQNALYGLLKDVRDELGCAILLISHDLHLVMAATDEVICLQRHVCCSGSPETVSRDPAYHELFGPTAGTPNLALYTHDHDHDHDLDGNAHHHHHDHEGPCNHD</sequence>
<dbReference type="GO" id="GO:0006829">
    <property type="term" value="P:zinc ion transport"/>
    <property type="evidence" value="ECO:0007669"/>
    <property type="project" value="UniProtKB-KW"/>
</dbReference>
<reference evidence="13 14" key="1">
    <citation type="submission" date="2018-09" db="EMBL/GenBank/DDBJ databases">
        <title>Alcanivorax profundi sp. nov., isolated from 1000 m-depth seawater of the Mariana Trench.</title>
        <authorList>
            <person name="Liu J."/>
        </authorList>
    </citation>
    <scope>NUCLEOTIDE SEQUENCE [LARGE SCALE GENOMIC DNA]</scope>
    <source>
        <strain evidence="13 14">MTEO17</strain>
    </source>
</reference>
<dbReference type="Proteomes" id="UP000283734">
    <property type="component" value="Unassembled WGS sequence"/>
</dbReference>
<keyword evidence="3" id="KW-0997">Cell inner membrane</keyword>
<feature type="domain" description="ABC transporter" evidence="12">
    <location>
        <begin position="6"/>
        <end position="221"/>
    </location>
</feature>
<evidence type="ECO:0000313" key="13">
    <source>
        <dbReference type="EMBL" id="RJG18618.1"/>
    </source>
</evidence>
<dbReference type="PANTHER" id="PTHR42734:SF9">
    <property type="entry name" value="ZINC IMPORT ATP-BINDING PROTEIN ZNUC"/>
    <property type="match status" value="1"/>
</dbReference>
<accession>A0A418Y009</accession>
<evidence type="ECO:0000256" key="5">
    <source>
        <dbReference type="ARBA" id="ARBA00022833"/>
    </source>
</evidence>
<feature type="region of interest" description="Disordered" evidence="11">
    <location>
        <begin position="231"/>
        <end position="258"/>
    </location>
</feature>
<evidence type="ECO:0000256" key="11">
    <source>
        <dbReference type="SAM" id="MobiDB-lite"/>
    </source>
</evidence>
<evidence type="ECO:0000256" key="4">
    <source>
        <dbReference type="ARBA" id="ARBA00022741"/>
    </source>
</evidence>
<evidence type="ECO:0000256" key="8">
    <source>
        <dbReference type="ARBA" id="ARBA00022967"/>
    </source>
</evidence>
<dbReference type="AlphaFoldDB" id="A0A418Y009"/>
<keyword evidence="7" id="KW-0864">Zinc transport</keyword>
<evidence type="ECO:0000256" key="2">
    <source>
        <dbReference type="ARBA" id="ARBA00022475"/>
    </source>
</evidence>
<keyword evidence="2" id="KW-1003">Cell membrane</keyword>
<evidence type="ECO:0000256" key="9">
    <source>
        <dbReference type="ARBA" id="ARBA00023065"/>
    </source>
</evidence>
<organism evidence="13 14">
    <name type="scientific">Alcanivorax profundi</name>
    <dbReference type="NCBI Taxonomy" id="2338368"/>
    <lineage>
        <taxon>Bacteria</taxon>
        <taxon>Pseudomonadati</taxon>
        <taxon>Pseudomonadota</taxon>
        <taxon>Gammaproteobacteria</taxon>
        <taxon>Oceanospirillales</taxon>
        <taxon>Alcanivoracaceae</taxon>
        <taxon>Alcanivorax</taxon>
    </lineage>
</organism>
<dbReference type="InterPro" id="IPR017871">
    <property type="entry name" value="ABC_transporter-like_CS"/>
</dbReference>
<dbReference type="EMBL" id="QYYA01000002">
    <property type="protein sequence ID" value="RJG18618.1"/>
    <property type="molecule type" value="Genomic_DNA"/>
</dbReference>
<keyword evidence="6 13" id="KW-0067">ATP-binding</keyword>
<evidence type="ECO:0000256" key="6">
    <source>
        <dbReference type="ARBA" id="ARBA00022840"/>
    </source>
</evidence>
<proteinExistence type="predicted"/>
<dbReference type="GO" id="GO:0005524">
    <property type="term" value="F:ATP binding"/>
    <property type="evidence" value="ECO:0007669"/>
    <property type="project" value="UniProtKB-KW"/>
</dbReference>
<keyword evidence="1" id="KW-0813">Transport</keyword>
<dbReference type="SMART" id="SM00382">
    <property type="entry name" value="AAA"/>
    <property type="match status" value="1"/>
</dbReference>
<comment type="caution">
    <text evidence="13">The sequence shown here is derived from an EMBL/GenBank/DDBJ whole genome shotgun (WGS) entry which is preliminary data.</text>
</comment>
<dbReference type="PROSITE" id="PS00211">
    <property type="entry name" value="ABC_TRANSPORTER_1"/>
    <property type="match status" value="1"/>
</dbReference>
<dbReference type="PANTHER" id="PTHR42734">
    <property type="entry name" value="METAL TRANSPORT SYSTEM ATP-BINDING PROTEIN TM_0124-RELATED"/>
    <property type="match status" value="1"/>
</dbReference>
<evidence type="ECO:0000259" key="12">
    <source>
        <dbReference type="PROSITE" id="PS50893"/>
    </source>
</evidence>